<feature type="binding site" description="axial binding residue" evidence="9">
    <location>
        <position position="324"/>
    </location>
    <ligand>
        <name>heme</name>
        <dbReference type="ChEBI" id="CHEBI:30413"/>
    </ligand>
    <ligandPart>
        <name>Fe</name>
        <dbReference type="ChEBI" id="CHEBI:18248"/>
    </ligandPart>
</feature>
<evidence type="ECO:0000256" key="5">
    <source>
        <dbReference type="ARBA" id="ARBA00023002"/>
    </source>
</evidence>
<dbReference type="InterPro" id="IPR018028">
    <property type="entry name" value="Catalase"/>
</dbReference>
<sequence length="332" mass="36207">MFEDFTLKRFAGRLLGTALCLATSSLAAAGIEQKESPQDLVNALHGTFGAHHARAVHTKGVMVVGTFVPAKDARSITKASVFEMGKLPVVARFSLFAGVPDIPDTANGAAPTGLAIKIKAKDGTEYDFATDQHNGFVVATSDEFANFLRLVGESGPGVAHPTPLETFLNTHPVSKHFVETLTSPASYATATFFGINSFKWTNAAGKSAFVRYRFVPRAGERYLRPEELKTMGPNYLQDEIVARIAKAPVEFDWYAQIAEDGDKIEDPSIAWPESRKLVKLGTFTFDRLPADKDVADKQTLFLPGTSHPGIDPADPMLTFRNHTYPISFGERQ</sequence>
<keyword evidence="5 7" id="KW-0560">Oxidoreductase</keyword>
<comment type="function">
    <text evidence="7">Has an organic peroxide-dependent peroxidase activity.</text>
</comment>
<dbReference type="GO" id="GO:0005737">
    <property type="term" value="C:cytoplasm"/>
    <property type="evidence" value="ECO:0007669"/>
    <property type="project" value="TreeGrafter"/>
</dbReference>
<evidence type="ECO:0000259" key="11">
    <source>
        <dbReference type="SMART" id="SM01060"/>
    </source>
</evidence>
<keyword evidence="4 7" id="KW-0479">Metal-binding</keyword>
<dbReference type="AlphaFoldDB" id="A0A6L9UDA1"/>
<feature type="active site" evidence="8">
    <location>
        <position position="57"/>
    </location>
</feature>
<dbReference type="EMBL" id="WUEY01000023">
    <property type="protein sequence ID" value="NEI73903.1"/>
    <property type="molecule type" value="Genomic_DNA"/>
</dbReference>
<dbReference type="Proteomes" id="UP000483035">
    <property type="component" value="Unassembled WGS sequence"/>
</dbReference>
<feature type="domain" description="Catalase core" evidence="11">
    <location>
        <begin position="26"/>
        <end position="332"/>
    </location>
</feature>
<feature type="signal peptide" evidence="10">
    <location>
        <begin position="1"/>
        <end position="29"/>
    </location>
</feature>
<evidence type="ECO:0000256" key="3">
    <source>
        <dbReference type="ARBA" id="ARBA00022617"/>
    </source>
</evidence>
<dbReference type="Pfam" id="PF00199">
    <property type="entry name" value="Catalase"/>
    <property type="match status" value="1"/>
</dbReference>
<gene>
    <name evidence="12" type="ORF">GR212_30560</name>
</gene>
<evidence type="ECO:0000256" key="6">
    <source>
        <dbReference type="ARBA" id="ARBA00023004"/>
    </source>
</evidence>
<dbReference type="GO" id="GO:0042542">
    <property type="term" value="P:response to hydrogen peroxide"/>
    <property type="evidence" value="ECO:0007669"/>
    <property type="project" value="TreeGrafter"/>
</dbReference>
<dbReference type="GO" id="GO:0020037">
    <property type="term" value="F:heme binding"/>
    <property type="evidence" value="ECO:0007669"/>
    <property type="project" value="InterPro"/>
</dbReference>
<dbReference type="PANTHER" id="PTHR11465:SF9">
    <property type="entry name" value="CATALASE"/>
    <property type="match status" value="1"/>
</dbReference>
<evidence type="ECO:0000256" key="7">
    <source>
        <dbReference type="PIRNR" id="PIRNR000296"/>
    </source>
</evidence>
<dbReference type="GO" id="GO:0046872">
    <property type="term" value="F:metal ion binding"/>
    <property type="evidence" value="ECO:0007669"/>
    <property type="project" value="UniProtKB-KW"/>
</dbReference>
<dbReference type="InterPro" id="IPR011614">
    <property type="entry name" value="Catalase_core"/>
</dbReference>
<dbReference type="GO" id="GO:0004096">
    <property type="term" value="F:catalase activity"/>
    <property type="evidence" value="ECO:0007669"/>
    <property type="project" value="InterPro"/>
</dbReference>
<keyword evidence="3 7" id="KW-0349">Heme</keyword>
<dbReference type="PIRSF" id="PIRSF000296">
    <property type="entry name" value="SrpA"/>
    <property type="match status" value="1"/>
</dbReference>
<dbReference type="InterPro" id="IPR020835">
    <property type="entry name" value="Catalase_sf"/>
</dbReference>
<dbReference type="Gene3D" id="2.40.180.10">
    <property type="entry name" value="Catalase core domain"/>
    <property type="match status" value="1"/>
</dbReference>
<comment type="cofactor">
    <cofactor evidence="7">
        <name>heme</name>
        <dbReference type="ChEBI" id="CHEBI:30413"/>
    </cofactor>
</comment>
<dbReference type="EC" id="1.11.1.-" evidence="7"/>
<evidence type="ECO:0000256" key="4">
    <source>
        <dbReference type="ARBA" id="ARBA00022723"/>
    </source>
</evidence>
<keyword evidence="10" id="KW-0732">Signal</keyword>
<evidence type="ECO:0000256" key="8">
    <source>
        <dbReference type="PIRSR" id="PIRSR000296-1"/>
    </source>
</evidence>
<dbReference type="CDD" id="cd08153">
    <property type="entry name" value="srpA_like"/>
    <property type="match status" value="1"/>
</dbReference>
<protein>
    <recommendedName>
        <fullName evidence="7">Catalase-related peroxidase</fullName>
        <ecNumber evidence="7">1.11.1.-</ecNumber>
    </recommendedName>
</protein>
<evidence type="ECO:0000256" key="1">
    <source>
        <dbReference type="ARBA" id="ARBA00005329"/>
    </source>
</evidence>
<comment type="caution">
    <text evidence="12">The sequence shown here is derived from an EMBL/GenBank/DDBJ whole genome shotgun (WGS) entry which is preliminary data.</text>
</comment>
<proteinExistence type="inferred from homology"/>
<organism evidence="12 13">
    <name type="scientific">Rhizobium lusitanum</name>
    <dbReference type="NCBI Taxonomy" id="293958"/>
    <lineage>
        <taxon>Bacteria</taxon>
        <taxon>Pseudomonadati</taxon>
        <taxon>Pseudomonadota</taxon>
        <taxon>Alphaproteobacteria</taxon>
        <taxon>Hyphomicrobiales</taxon>
        <taxon>Rhizobiaceae</taxon>
        <taxon>Rhizobium/Agrobacterium group</taxon>
        <taxon>Rhizobium</taxon>
    </lineage>
</organism>
<evidence type="ECO:0000313" key="13">
    <source>
        <dbReference type="Proteomes" id="UP000483035"/>
    </source>
</evidence>
<dbReference type="GO" id="GO:0042744">
    <property type="term" value="P:hydrogen peroxide catabolic process"/>
    <property type="evidence" value="ECO:0007669"/>
    <property type="project" value="TreeGrafter"/>
</dbReference>
<dbReference type="PROSITE" id="PS51402">
    <property type="entry name" value="CATALASE_3"/>
    <property type="match status" value="1"/>
</dbReference>
<dbReference type="SMART" id="SM01060">
    <property type="entry name" value="Catalase"/>
    <property type="match status" value="1"/>
</dbReference>
<keyword evidence="6 7" id="KW-0408">Iron</keyword>
<dbReference type="Gene3D" id="1.20.1280.120">
    <property type="match status" value="1"/>
</dbReference>
<evidence type="ECO:0000313" key="12">
    <source>
        <dbReference type="EMBL" id="NEI73903.1"/>
    </source>
</evidence>
<evidence type="ECO:0000256" key="2">
    <source>
        <dbReference type="ARBA" id="ARBA00022559"/>
    </source>
</evidence>
<dbReference type="InterPro" id="IPR024168">
    <property type="entry name" value="Catalase_SrpA-type_pred"/>
</dbReference>
<dbReference type="PANTHER" id="PTHR11465">
    <property type="entry name" value="CATALASE"/>
    <property type="match status" value="1"/>
</dbReference>
<comment type="similarity">
    <text evidence="1 7">Belongs to the catalase family.</text>
</comment>
<feature type="chain" id="PRO_5026887071" description="Catalase-related peroxidase" evidence="10">
    <location>
        <begin position="30"/>
        <end position="332"/>
    </location>
</feature>
<reference evidence="12 13" key="1">
    <citation type="submission" date="2019-12" db="EMBL/GenBank/DDBJ databases">
        <title>Rhizobium genotypes associated with high levels of biological nitrogen fixation by grain legumes in a temperate-maritime cropping system.</title>
        <authorList>
            <person name="Maluk M."/>
            <person name="Francesc Ferrando Molina F."/>
            <person name="Lopez Del Egido L."/>
            <person name="Lafos M."/>
            <person name="Langarica-Fuentes A."/>
            <person name="Gebre Yohannes G."/>
            <person name="Young M.W."/>
            <person name="Martin P."/>
            <person name="Gantlett R."/>
            <person name="Kenicer G."/>
            <person name="Hawes C."/>
            <person name="Begg G.S."/>
            <person name="Quilliam R.S."/>
            <person name="Squire G.R."/>
            <person name="Poole P.S."/>
            <person name="Young P.W."/>
            <person name="Iannetta P.M."/>
            <person name="James E.K."/>
        </authorList>
    </citation>
    <scope>NUCLEOTIDE SEQUENCE [LARGE SCALE GENOMIC DNA]</scope>
    <source>
        <strain evidence="12 13">JHI1118</strain>
    </source>
</reference>
<dbReference type="RefSeq" id="WP_163992646.1">
    <property type="nucleotide sequence ID" value="NZ_WUEY01000023.1"/>
</dbReference>
<keyword evidence="2 7" id="KW-0575">Peroxidase</keyword>
<accession>A0A6L9UDA1</accession>
<dbReference type="SUPFAM" id="SSF56634">
    <property type="entry name" value="Heme-dependent catalase-like"/>
    <property type="match status" value="1"/>
</dbReference>
<evidence type="ECO:0000256" key="10">
    <source>
        <dbReference type="SAM" id="SignalP"/>
    </source>
</evidence>
<evidence type="ECO:0000256" key="9">
    <source>
        <dbReference type="PIRSR" id="PIRSR000296-2"/>
    </source>
</evidence>
<name>A0A6L9UDA1_9HYPH</name>